<dbReference type="Gene3D" id="3.20.20.140">
    <property type="entry name" value="Metal-dependent hydrolases"/>
    <property type="match status" value="1"/>
</dbReference>
<accession>A0ABU2C3Y2</accession>
<dbReference type="Proteomes" id="UP001180487">
    <property type="component" value="Unassembled WGS sequence"/>
</dbReference>
<dbReference type="InterPro" id="IPR033932">
    <property type="entry name" value="YtcJ-like"/>
</dbReference>
<dbReference type="PROSITE" id="PS51257">
    <property type="entry name" value="PROKAR_LIPOPROTEIN"/>
    <property type="match status" value="1"/>
</dbReference>
<evidence type="ECO:0000256" key="1">
    <source>
        <dbReference type="SAM" id="MobiDB-lite"/>
    </source>
</evidence>
<dbReference type="RefSeq" id="WP_310370705.1">
    <property type="nucleotide sequence ID" value="NZ_JAVDXT010000001.1"/>
</dbReference>
<dbReference type="PANTHER" id="PTHR22642:SF2">
    <property type="entry name" value="PROTEIN LONG AFTER FAR-RED 3"/>
    <property type="match status" value="1"/>
</dbReference>
<comment type="caution">
    <text evidence="3">The sequence shown here is derived from an EMBL/GenBank/DDBJ whole genome shotgun (WGS) entry which is preliminary data.</text>
</comment>
<dbReference type="PANTHER" id="PTHR22642">
    <property type="entry name" value="IMIDAZOLONEPROPIONASE"/>
    <property type="match status" value="1"/>
</dbReference>
<protein>
    <submittedName>
        <fullName evidence="3">Amidohydrolase YtcJ</fullName>
    </submittedName>
</protein>
<evidence type="ECO:0000313" key="4">
    <source>
        <dbReference type="Proteomes" id="UP001180487"/>
    </source>
</evidence>
<dbReference type="Gene3D" id="2.30.40.10">
    <property type="entry name" value="Urease, subunit C, domain 1"/>
    <property type="match status" value="1"/>
</dbReference>
<gene>
    <name evidence="3" type="ORF">J2X19_000704</name>
</gene>
<dbReference type="EMBL" id="JAVDXT010000001">
    <property type="protein sequence ID" value="MDR7376046.1"/>
    <property type="molecule type" value="Genomic_DNA"/>
</dbReference>
<dbReference type="SUPFAM" id="SSF51556">
    <property type="entry name" value="Metallo-dependent hydrolases"/>
    <property type="match status" value="1"/>
</dbReference>
<dbReference type="InterPro" id="IPR032466">
    <property type="entry name" value="Metal_Hydrolase"/>
</dbReference>
<dbReference type="Pfam" id="PF07969">
    <property type="entry name" value="Amidohydro_3"/>
    <property type="match status" value="1"/>
</dbReference>
<organism evidence="3 4">
    <name type="scientific">Rhodoferax ferrireducens</name>
    <dbReference type="NCBI Taxonomy" id="192843"/>
    <lineage>
        <taxon>Bacteria</taxon>
        <taxon>Pseudomonadati</taxon>
        <taxon>Pseudomonadota</taxon>
        <taxon>Betaproteobacteria</taxon>
        <taxon>Burkholderiales</taxon>
        <taxon>Comamonadaceae</taxon>
        <taxon>Rhodoferax</taxon>
    </lineage>
</organism>
<evidence type="ECO:0000313" key="3">
    <source>
        <dbReference type="EMBL" id="MDR7376046.1"/>
    </source>
</evidence>
<dbReference type="InterPro" id="IPR013108">
    <property type="entry name" value="Amidohydro_3"/>
</dbReference>
<dbReference type="SUPFAM" id="SSF51338">
    <property type="entry name" value="Composite domain of metallo-dependent hydrolases"/>
    <property type="match status" value="1"/>
</dbReference>
<reference evidence="3 4" key="1">
    <citation type="submission" date="2023-07" db="EMBL/GenBank/DDBJ databases">
        <title>Sorghum-associated microbial communities from plants grown in Nebraska, USA.</title>
        <authorList>
            <person name="Schachtman D."/>
        </authorList>
    </citation>
    <scope>NUCLEOTIDE SEQUENCE [LARGE SCALE GENOMIC DNA]</scope>
    <source>
        <strain evidence="3 4">BE313</strain>
    </source>
</reference>
<dbReference type="Gene3D" id="3.10.310.70">
    <property type="match status" value="1"/>
</dbReference>
<dbReference type="CDD" id="cd01300">
    <property type="entry name" value="YtcJ_like"/>
    <property type="match status" value="1"/>
</dbReference>
<feature type="region of interest" description="Disordered" evidence="1">
    <location>
        <begin position="627"/>
        <end position="648"/>
    </location>
</feature>
<sequence>MAGIRNSGGVLLLVLAAAVVAMVGGCNGSDDGPADTVLRNGQVVTMDASNSIQQAIAVRDGKIVYVGSDAGTGPLIGSKTRVLDLGGRMLMPGFIDAHLHALAGGRALLQCDLAYAPLSHAQLLGKLQSCLDASTDKEPGGWLEAVNWDRQSTSALSGDPTKALLDTLHTQRPIAVTSSDFHTVLANSRALALAGITAATPDPSGGSFLRGADGTPTGICEDNGGWQLKAAIPADSDADLLKQGRAALAALRAQGITAFMDAASGEVQAKTFKSLQQLGELTARANLALTVQPGDAAASATNTIATARALASSIDQGTPVAAPGLQSRIVKIFMDGVVNAPGDTGAMLTPYYTNTGTDAAPHWQPGTNLGSVYYPPEVLQPLLLAANDAGMDVHVHATGERAVRQTLDAVQNLRSLRANADFRPAIAHDETVAVADYPRFAALDVMATMSFQWAQRANYSIGETENHLGPDRFARMEPSGSLRHAGARVVHGSDWPIDPFDTFLALKIGVTRSGDPSNPNSAASSSPIYQGKINNDPGLTRAEVLRAITMDAAYQLRLDKAVGSLETGKLADMIVLDKNFLTVPEEELGRNKVLLTMVGGKIVLALDAFSSALEASARKLSVGDMLSPRGSTGHAVVKGSPHGDGHNH</sequence>
<evidence type="ECO:0000259" key="2">
    <source>
        <dbReference type="Pfam" id="PF07969"/>
    </source>
</evidence>
<feature type="domain" description="Amidohydrolase 3" evidence="2">
    <location>
        <begin position="81"/>
        <end position="603"/>
    </location>
</feature>
<proteinExistence type="predicted"/>
<dbReference type="InterPro" id="IPR011059">
    <property type="entry name" value="Metal-dep_hydrolase_composite"/>
</dbReference>
<name>A0ABU2C3Y2_9BURK</name>
<keyword evidence="4" id="KW-1185">Reference proteome</keyword>